<evidence type="ECO:0000256" key="11">
    <source>
        <dbReference type="ARBA" id="ARBA00049007"/>
    </source>
</evidence>
<evidence type="ECO:0000256" key="10">
    <source>
        <dbReference type="ARBA" id="ARBA00047630"/>
    </source>
</evidence>
<evidence type="ECO:0000256" key="8">
    <source>
        <dbReference type="ARBA" id="ARBA00022898"/>
    </source>
</evidence>
<dbReference type="Gene3D" id="3.40.640.10">
    <property type="entry name" value="Type I PLP-dependent aspartate aminotransferase-like (Major domain)"/>
    <property type="match status" value="1"/>
</dbReference>
<comment type="caution">
    <text evidence="14">The sequence shown here is derived from an EMBL/GenBank/DDBJ whole genome shotgun (WGS) entry which is preliminary data.</text>
</comment>
<comment type="pathway">
    <text evidence="2">Amino-acid biosynthesis; L-serine biosynthesis; L-serine from 3-phospho-D-glycerate: step 2/3.</text>
</comment>
<keyword evidence="9" id="KW-0718">Serine biosynthesis</keyword>
<feature type="domain" description="Aminotransferase class V" evidence="13">
    <location>
        <begin position="24"/>
        <end position="190"/>
    </location>
</feature>
<dbReference type="PROSITE" id="PS00595">
    <property type="entry name" value="AA_TRANSFER_CLASS_5"/>
    <property type="match status" value="1"/>
</dbReference>
<keyword evidence="6" id="KW-0028">Amino-acid biosynthesis</keyword>
<dbReference type="GO" id="GO:0006564">
    <property type="term" value="P:L-serine biosynthetic process"/>
    <property type="evidence" value="ECO:0007669"/>
    <property type="project" value="UniProtKB-KW"/>
</dbReference>
<dbReference type="PANTHER" id="PTHR43247:SF1">
    <property type="entry name" value="PHOSPHOSERINE AMINOTRANSFERASE"/>
    <property type="match status" value="1"/>
</dbReference>
<evidence type="ECO:0000256" key="7">
    <source>
        <dbReference type="ARBA" id="ARBA00022679"/>
    </source>
</evidence>
<dbReference type="FunFam" id="3.90.1150.10:FF:000006">
    <property type="entry name" value="Phosphoserine aminotransferase"/>
    <property type="match status" value="1"/>
</dbReference>
<evidence type="ECO:0000256" key="6">
    <source>
        <dbReference type="ARBA" id="ARBA00022605"/>
    </source>
</evidence>
<reference evidence="14" key="1">
    <citation type="submission" date="2020-12" db="EMBL/GenBank/DDBJ databases">
        <authorList>
            <person name="Iha C."/>
        </authorList>
    </citation>
    <scope>NUCLEOTIDE SEQUENCE</scope>
</reference>
<evidence type="ECO:0000256" key="1">
    <source>
        <dbReference type="ARBA" id="ARBA00001933"/>
    </source>
</evidence>
<dbReference type="InterPro" id="IPR015421">
    <property type="entry name" value="PyrdxlP-dep_Trfase_major"/>
</dbReference>
<evidence type="ECO:0000256" key="9">
    <source>
        <dbReference type="ARBA" id="ARBA00023299"/>
    </source>
</evidence>
<dbReference type="PANTHER" id="PTHR43247">
    <property type="entry name" value="PHOSPHOSERINE AMINOTRANSFERASE"/>
    <property type="match status" value="1"/>
</dbReference>
<evidence type="ECO:0000259" key="13">
    <source>
        <dbReference type="Pfam" id="PF00266"/>
    </source>
</evidence>
<dbReference type="OrthoDB" id="1703350at2759"/>
<evidence type="ECO:0000313" key="15">
    <source>
        <dbReference type="Proteomes" id="UP000708148"/>
    </source>
</evidence>
<keyword evidence="8" id="KW-0663">Pyridoxal phosphate</keyword>
<dbReference type="GO" id="GO:0004648">
    <property type="term" value="F:O-phospho-L-serine:2-oxoglutarate aminotransferase activity"/>
    <property type="evidence" value="ECO:0007669"/>
    <property type="project" value="UniProtKB-EC"/>
</dbReference>
<keyword evidence="5" id="KW-0032">Aminotransferase</keyword>
<keyword evidence="7" id="KW-0808">Transferase</keyword>
<dbReference type="EC" id="2.6.1.52" evidence="4"/>
<organism evidence="14 15">
    <name type="scientific">Ostreobium quekettii</name>
    <dbReference type="NCBI Taxonomy" id="121088"/>
    <lineage>
        <taxon>Eukaryota</taxon>
        <taxon>Viridiplantae</taxon>
        <taxon>Chlorophyta</taxon>
        <taxon>core chlorophytes</taxon>
        <taxon>Ulvophyceae</taxon>
        <taxon>TCBD clade</taxon>
        <taxon>Bryopsidales</taxon>
        <taxon>Ostreobineae</taxon>
        <taxon>Ostreobiaceae</taxon>
        <taxon>Ostreobium</taxon>
    </lineage>
</organism>
<dbReference type="InterPro" id="IPR000192">
    <property type="entry name" value="Aminotrans_V_dom"/>
</dbReference>
<evidence type="ECO:0000256" key="3">
    <source>
        <dbReference type="ARBA" id="ARBA00006904"/>
    </source>
</evidence>
<evidence type="ECO:0000313" key="14">
    <source>
        <dbReference type="EMBL" id="CAD7705353.1"/>
    </source>
</evidence>
<proteinExistence type="inferred from homology"/>
<dbReference type="InterPro" id="IPR015422">
    <property type="entry name" value="PyrdxlP-dep_Trfase_small"/>
</dbReference>
<dbReference type="InterPro" id="IPR022278">
    <property type="entry name" value="Pser_aminoTfrase"/>
</dbReference>
<evidence type="ECO:0000256" key="5">
    <source>
        <dbReference type="ARBA" id="ARBA00022576"/>
    </source>
</evidence>
<dbReference type="GO" id="GO:0030170">
    <property type="term" value="F:pyridoxal phosphate binding"/>
    <property type="evidence" value="ECO:0007669"/>
    <property type="project" value="TreeGrafter"/>
</dbReference>
<name>A0A8S1JGD9_9CHLO</name>
<accession>A0A8S1JGD9</accession>
<keyword evidence="15" id="KW-1185">Reference proteome</keyword>
<evidence type="ECO:0000256" key="2">
    <source>
        <dbReference type="ARBA" id="ARBA00005099"/>
    </source>
</evidence>
<dbReference type="InterPro" id="IPR020578">
    <property type="entry name" value="Aminotrans_V_PyrdxlP_BS"/>
</dbReference>
<protein>
    <recommendedName>
        <fullName evidence="4">phosphoserine transaminase</fullName>
        <ecNumber evidence="4">2.6.1.52</ecNumber>
    </recommendedName>
</protein>
<dbReference type="InterPro" id="IPR015424">
    <property type="entry name" value="PyrdxlP-dep_Trfase"/>
</dbReference>
<comment type="cofactor">
    <cofactor evidence="1 12">
        <name>pyridoxal 5'-phosphate</name>
        <dbReference type="ChEBI" id="CHEBI:597326"/>
    </cofactor>
</comment>
<evidence type="ECO:0000256" key="4">
    <source>
        <dbReference type="ARBA" id="ARBA00013030"/>
    </source>
</evidence>
<comment type="catalytic activity">
    <reaction evidence="11">
        <text>O-phospho-L-serine + 2-oxoglutarate = 3-phosphooxypyruvate + L-glutamate</text>
        <dbReference type="Rhea" id="RHEA:14329"/>
        <dbReference type="ChEBI" id="CHEBI:16810"/>
        <dbReference type="ChEBI" id="CHEBI:18110"/>
        <dbReference type="ChEBI" id="CHEBI:29985"/>
        <dbReference type="ChEBI" id="CHEBI:57524"/>
        <dbReference type="EC" id="2.6.1.52"/>
    </reaction>
</comment>
<dbReference type="GO" id="GO:0009570">
    <property type="term" value="C:chloroplast stroma"/>
    <property type="evidence" value="ECO:0007669"/>
    <property type="project" value="TreeGrafter"/>
</dbReference>
<dbReference type="Pfam" id="PF00266">
    <property type="entry name" value="Aminotran_5"/>
    <property type="match status" value="1"/>
</dbReference>
<dbReference type="AlphaFoldDB" id="A0A8S1JGD9"/>
<comment type="similarity">
    <text evidence="3">Belongs to the class-V pyridoxal-phosphate-dependent aminotransferase family. SerC subfamily.</text>
</comment>
<evidence type="ECO:0000256" key="12">
    <source>
        <dbReference type="RuleBase" id="RU004504"/>
    </source>
</evidence>
<dbReference type="Proteomes" id="UP000708148">
    <property type="component" value="Unassembled WGS sequence"/>
</dbReference>
<dbReference type="EMBL" id="CAJHUC010003100">
    <property type="protein sequence ID" value="CAD7705353.1"/>
    <property type="molecule type" value="Genomic_DNA"/>
</dbReference>
<dbReference type="SUPFAM" id="SSF53383">
    <property type="entry name" value="PLP-dependent transferases"/>
    <property type="match status" value="1"/>
</dbReference>
<sequence length="205" mass="22357">MTCRQQRAGKEGPRLLQRIFFVQVVDVSKFGLIYAGAQKNIGIAGVTIVIVRKDLVGNAREGTPTMLDYKTMADSNSLYNTPPCFGIYMCGLVFKHLLDQGGLAAVQEANRAKAKVLYDAIEASEGFFQNPVEVSARSAMNVPFTIPANPELEGPFMQEAAERGLVTLKGHRSVGGMRASIYNAMPVEGIVSLVELMEDFAKRHS</sequence>
<gene>
    <name evidence="14" type="ORF">OSTQU699_LOCUS10708</name>
</gene>
<comment type="catalytic activity">
    <reaction evidence="10">
        <text>4-(phosphooxy)-L-threonine + 2-oxoglutarate = (R)-3-hydroxy-2-oxo-4-phosphooxybutanoate + L-glutamate</text>
        <dbReference type="Rhea" id="RHEA:16573"/>
        <dbReference type="ChEBI" id="CHEBI:16810"/>
        <dbReference type="ChEBI" id="CHEBI:29985"/>
        <dbReference type="ChEBI" id="CHEBI:58452"/>
        <dbReference type="ChEBI" id="CHEBI:58538"/>
        <dbReference type="EC" id="2.6.1.52"/>
    </reaction>
</comment>
<dbReference type="Gene3D" id="3.90.1150.10">
    <property type="entry name" value="Aspartate Aminotransferase, domain 1"/>
    <property type="match status" value="1"/>
</dbReference>
<dbReference type="NCBIfam" id="NF003764">
    <property type="entry name" value="PRK05355.1"/>
    <property type="match status" value="1"/>
</dbReference>